<accession>A0A834T980</accession>
<dbReference type="AlphaFoldDB" id="A0A834T980"/>
<feature type="region of interest" description="Disordered" evidence="1">
    <location>
        <begin position="1"/>
        <end position="43"/>
    </location>
</feature>
<dbReference type="Proteomes" id="UP000634136">
    <property type="component" value="Unassembled WGS sequence"/>
</dbReference>
<evidence type="ECO:0000256" key="1">
    <source>
        <dbReference type="SAM" id="MobiDB-lite"/>
    </source>
</evidence>
<reference evidence="2" key="1">
    <citation type="submission" date="2020-09" db="EMBL/GenBank/DDBJ databases">
        <title>Genome-Enabled Discovery of Anthraquinone Biosynthesis in Senna tora.</title>
        <authorList>
            <person name="Kang S.-H."/>
            <person name="Pandey R.P."/>
            <person name="Lee C.-M."/>
            <person name="Sim J.-S."/>
            <person name="Jeong J.-T."/>
            <person name="Choi B.-S."/>
            <person name="Jung M."/>
            <person name="Ginzburg D."/>
            <person name="Zhao K."/>
            <person name="Won S.Y."/>
            <person name="Oh T.-J."/>
            <person name="Yu Y."/>
            <person name="Kim N.-H."/>
            <person name="Lee O.R."/>
            <person name="Lee T.-H."/>
            <person name="Bashyal P."/>
            <person name="Kim T.-S."/>
            <person name="Lee W.-H."/>
            <person name="Kawkins C."/>
            <person name="Kim C.-K."/>
            <person name="Kim J.S."/>
            <person name="Ahn B.O."/>
            <person name="Rhee S.Y."/>
            <person name="Sohng J.K."/>
        </authorList>
    </citation>
    <scope>NUCLEOTIDE SEQUENCE</scope>
    <source>
        <tissue evidence="2">Leaf</tissue>
    </source>
</reference>
<feature type="compositionally biased region" description="Polar residues" evidence="1">
    <location>
        <begin position="1"/>
        <end position="11"/>
    </location>
</feature>
<evidence type="ECO:0000313" key="3">
    <source>
        <dbReference type="Proteomes" id="UP000634136"/>
    </source>
</evidence>
<name>A0A834T980_9FABA</name>
<organism evidence="2 3">
    <name type="scientific">Senna tora</name>
    <dbReference type="NCBI Taxonomy" id="362788"/>
    <lineage>
        <taxon>Eukaryota</taxon>
        <taxon>Viridiplantae</taxon>
        <taxon>Streptophyta</taxon>
        <taxon>Embryophyta</taxon>
        <taxon>Tracheophyta</taxon>
        <taxon>Spermatophyta</taxon>
        <taxon>Magnoliopsida</taxon>
        <taxon>eudicotyledons</taxon>
        <taxon>Gunneridae</taxon>
        <taxon>Pentapetalae</taxon>
        <taxon>rosids</taxon>
        <taxon>fabids</taxon>
        <taxon>Fabales</taxon>
        <taxon>Fabaceae</taxon>
        <taxon>Caesalpinioideae</taxon>
        <taxon>Cassia clade</taxon>
        <taxon>Senna</taxon>
    </lineage>
</organism>
<proteinExistence type="predicted"/>
<evidence type="ECO:0000313" key="2">
    <source>
        <dbReference type="EMBL" id="KAF7817719.1"/>
    </source>
</evidence>
<dbReference type="EMBL" id="JAAIUW010000009">
    <property type="protein sequence ID" value="KAF7817719.1"/>
    <property type="molecule type" value="Genomic_DNA"/>
</dbReference>
<gene>
    <name evidence="2" type="ORF">G2W53_031688</name>
</gene>
<keyword evidence="3" id="KW-1185">Reference proteome</keyword>
<comment type="caution">
    <text evidence="2">The sequence shown here is derived from an EMBL/GenBank/DDBJ whole genome shotgun (WGS) entry which is preliminary data.</text>
</comment>
<feature type="compositionally biased region" description="Low complexity" evidence="1">
    <location>
        <begin position="12"/>
        <end position="27"/>
    </location>
</feature>
<protein>
    <submittedName>
        <fullName evidence="2">Uncharacterized protein</fullName>
    </submittedName>
</protein>
<sequence>MVESGASNSPFSGRGSSTKSSQGSGSTRKSRITDGDQSSESSLESFLGHLSHVPTLNGVTFVLNKLPFTTERDNEFVDPSLGPDNAQHYQVLIEESPVESQHTMIVVGQTLKGKISNRIHRYATVPAAEPAECLAQVIFALEAKFFLDTDSIFFCEKN</sequence>